<reference evidence="1" key="1">
    <citation type="submission" date="2020-11" db="EMBL/GenBank/DDBJ databases">
        <authorList>
            <consortium name="DOE Joint Genome Institute"/>
            <person name="Ahrendt S."/>
            <person name="Riley R."/>
            <person name="Andreopoulos W."/>
            <person name="LaButti K."/>
            <person name="Pangilinan J."/>
            <person name="Ruiz-duenas F.J."/>
            <person name="Barrasa J.M."/>
            <person name="Sanchez-Garcia M."/>
            <person name="Camarero S."/>
            <person name="Miyauchi S."/>
            <person name="Serrano A."/>
            <person name="Linde D."/>
            <person name="Babiker R."/>
            <person name="Drula E."/>
            <person name="Ayuso-Fernandez I."/>
            <person name="Pacheco R."/>
            <person name="Padilla G."/>
            <person name="Ferreira P."/>
            <person name="Barriuso J."/>
            <person name="Kellner H."/>
            <person name="Castanera R."/>
            <person name="Alfaro M."/>
            <person name="Ramirez L."/>
            <person name="Pisabarro A.G."/>
            <person name="Kuo A."/>
            <person name="Tritt A."/>
            <person name="Lipzen A."/>
            <person name="He G."/>
            <person name="Yan M."/>
            <person name="Ng V."/>
            <person name="Cullen D."/>
            <person name="Martin F."/>
            <person name="Rosso M.-N."/>
            <person name="Henrissat B."/>
            <person name="Hibbett D."/>
            <person name="Martinez A.T."/>
            <person name="Grigoriev I.V."/>
        </authorList>
    </citation>
    <scope>NUCLEOTIDE SEQUENCE</scope>
    <source>
        <strain evidence="1">AH 44721</strain>
    </source>
</reference>
<dbReference type="AlphaFoldDB" id="A0A9P5NKR1"/>
<dbReference type="EMBL" id="JADNYJ010000080">
    <property type="protein sequence ID" value="KAF8889461.1"/>
    <property type="molecule type" value="Genomic_DNA"/>
</dbReference>
<name>A0A9P5NKR1_GYMJU</name>
<comment type="caution">
    <text evidence="1">The sequence shown here is derived from an EMBL/GenBank/DDBJ whole genome shotgun (WGS) entry which is preliminary data.</text>
</comment>
<accession>A0A9P5NKR1</accession>
<keyword evidence="2" id="KW-1185">Reference proteome</keyword>
<evidence type="ECO:0000313" key="2">
    <source>
        <dbReference type="Proteomes" id="UP000724874"/>
    </source>
</evidence>
<sequence>PSSITCGPRPLRNLPPIMFPQLEKLSGDLRVLASFLPSDHTEDLTCALVPQEPIPDAEVQALLQGMRKKLSAVRTFSLQGIILRPGLNSFHGLLDHMEILQLSGLKNNELQKLHLTTQELHLLSDFPSLREVVLSDTNVRPPIIPQEDWHAVVTHLFEECPKLALINVQYKWDWLTKSSTYRRWMRGSTVPVELTSKEVIAERFM</sequence>
<proteinExistence type="predicted"/>
<feature type="non-terminal residue" evidence="1">
    <location>
        <position position="205"/>
    </location>
</feature>
<dbReference type="Proteomes" id="UP000724874">
    <property type="component" value="Unassembled WGS sequence"/>
</dbReference>
<evidence type="ECO:0000313" key="1">
    <source>
        <dbReference type="EMBL" id="KAF8889461.1"/>
    </source>
</evidence>
<protein>
    <submittedName>
        <fullName evidence="1">Uncharacterized protein</fullName>
    </submittedName>
</protein>
<gene>
    <name evidence="1" type="ORF">CPB84DRAFT_1785662</name>
</gene>
<organism evidence="1 2">
    <name type="scientific">Gymnopilus junonius</name>
    <name type="common">Spectacular rustgill mushroom</name>
    <name type="synonym">Gymnopilus spectabilis subsp. junonius</name>
    <dbReference type="NCBI Taxonomy" id="109634"/>
    <lineage>
        <taxon>Eukaryota</taxon>
        <taxon>Fungi</taxon>
        <taxon>Dikarya</taxon>
        <taxon>Basidiomycota</taxon>
        <taxon>Agaricomycotina</taxon>
        <taxon>Agaricomycetes</taxon>
        <taxon>Agaricomycetidae</taxon>
        <taxon>Agaricales</taxon>
        <taxon>Agaricineae</taxon>
        <taxon>Hymenogastraceae</taxon>
        <taxon>Gymnopilus</taxon>
    </lineage>
</organism>